<sequence>MKVLQILAVGLASAFSASAALCKPSPPAPSASSVSSVASSSPSPSTPATPQPICIRNVVTNSYFDAGSLDGWTLTQFNGGTVTGASGTCGQFSTCVLLDTVTGGYVGLSQTVSNTGVGLIYTFTFNYRAIATLSSDAILVCQINGGAGGLSWSWTADSIPVSGWGYFMTAFAAPTTSLTVNCALSGSYENKVQLDYFNLNC</sequence>
<keyword evidence="1" id="KW-0732">Signal</keyword>
<dbReference type="Gene3D" id="2.60.120.260">
    <property type="entry name" value="Galactose-binding domain-like"/>
    <property type="match status" value="1"/>
</dbReference>
<organism evidence="2 3">
    <name type="scientific">Sporothrix stenoceras</name>
    <dbReference type="NCBI Taxonomy" id="5173"/>
    <lineage>
        <taxon>Eukaryota</taxon>
        <taxon>Fungi</taxon>
        <taxon>Dikarya</taxon>
        <taxon>Ascomycota</taxon>
        <taxon>Pezizomycotina</taxon>
        <taxon>Sordariomycetes</taxon>
        <taxon>Sordariomycetidae</taxon>
        <taxon>Ophiostomatales</taxon>
        <taxon>Ophiostomataceae</taxon>
        <taxon>Sporothrix</taxon>
    </lineage>
</organism>
<reference evidence="2 3" key="1">
    <citation type="journal article" date="2024" name="IMA Fungus">
        <title>IMA Genome - F19 : A genome assembly and annotation guide to empower mycologists, including annotated draft genome sequences of Ceratocystis pirilliformis, Diaporthe australafricana, Fusarium ophioides, Paecilomyces lecythidis, and Sporothrix stenoceras.</title>
        <authorList>
            <person name="Aylward J."/>
            <person name="Wilson A.M."/>
            <person name="Visagie C.M."/>
            <person name="Spraker J."/>
            <person name="Barnes I."/>
            <person name="Buitendag C."/>
            <person name="Ceriani C."/>
            <person name="Del Mar Angel L."/>
            <person name="du Plessis D."/>
            <person name="Fuchs T."/>
            <person name="Gasser K."/>
            <person name="Kramer D."/>
            <person name="Li W."/>
            <person name="Munsamy K."/>
            <person name="Piso A."/>
            <person name="Price J.L."/>
            <person name="Sonnekus B."/>
            <person name="Thomas C."/>
            <person name="van der Nest A."/>
            <person name="van Dijk A."/>
            <person name="van Heerden A."/>
            <person name="van Vuuren N."/>
            <person name="Yilmaz N."/>
            <person name="Duong T.A."/>
            <person name="van der Merwe N.A."/>
            <person name="Wingfield M.J."/>
            <person name="Wingfield B.D."/>
        </authorList>
    </citation>
    <scope>NUCLEOTIDE SEQUENCE [LARGE SCALE GENOMIC DNA]</scope>
    <source>
        <strain evidence="2 3">CMW 5346</strain>
    </source>
</reference>
<keyword evidence="3" id="KW-1185">Reference proteome</keyword>
<gene>
    <name evidence="2" type="ORF">Sste5346_008514</name>
</gene>
<evidence type="ECO:0000256" key="1">
    <source>
        <dbReference type="SAM" id="SignalP"/>
    </source>
</evidence>
<protein>
    <submittedName>
        <fullName evidence="2">Uncharacterized protein</fullName>
    </submittedName>
</protein>
<dbReference type="Proteomes" id="UP001583186">
    <property type="component" value="Unassembled WGS sequence"/>
</dbReference>
<evidence type="ECO:0000313" key="2">
    <source>
        <dbReference type="EMBL" id="KAL1890077.1"/>
    </source>
</evidence>
<accession>A0ABR3YQC3</accession>
<dbReference type="EMBL" id="JAWCUI010000066">
    <property type="protein sequence ID" value="KAL1890077.1"/>
    <property type="molecule type" value="Genomic_DNA"/>
</dbReference>
<proteinExistence type="predicted"/>
<feature type="signal peptide" evidence="1">
    <location>
        <begin position="1"/>
        <end position="19"/>
    </location>
</feature>
<evidence type="ECO:0000313" key="3">
    <source>
        <dbReference type="Proteomes" id="UP001583186"/>
    </source>
</evidence>
<feature type="chain" id="PRO_5046499528" evidence="1">
    <location>
        <begin position="20"/>
        <end position="201"/>
    </location>
</feature>
<comment type="caution">
    <text evidence="2">The sequence shown here is derived from an EMBL/GenBank/DDBJ whole genome shotgun (WGS) entry which is preliminary data.</text>
</comment>
<name>A0ABR3YQC3_9PEZI</name>